<dbReference type="OrthoDB" id="3536371at2"/>
<gene>
    <name evidence="3" type="ORF">D0T12_15595</name>
</gene>
<dbReference type="AlphaFoldDB" id="A0A372GHR9"/>
<evidence type="ECO:0000313" key="4">
    <source>
        <dbReference type="Proteomes" id="UP000262882"/>
    </source>
</evidence>
<feature type="transmembrane region" description="Helical" evidence="2">
    <location>
        <begin position="37"/>
        <end position="61"/>
    </location>
</feature>
<sequence>MRYEVENSGLDPEELKELGDFERADRPTGERGPATDVLVAVAANVASVGVTGALTATWIAYRGRRERALRPAASGTMRVEIVHNDGSETSTIVHVQGHGAVELHGTTDLDDVRILRVVFPEEH</sequence>
<name>A0A372GHR9_9ACTN</name>
<reference evidence="3 4" key="1">
    <citation type="submission" date="2018-08" db="EMBL/GenBank/DDBJ databases">
        <title>Actinomadura spongicola sp. nov., isolated from marine sponge Leucetta chagosensis.</title>
        <authorList>
            <person name="Li L."/>
            <person name="Lin H.W."/>
        </authorList>
    </citation>
    <scope>NUCLEOTIDE SEQUENCE [LARGE SCALE GENOMIC DNA]</scope>
    <source>
        <strain evidence="3 4">LHW52907</strain>
    </source>
</reference>
<proteinExistence type="predicted"/>
<keyword evidence="2" id="KW-0472">Membrane</keyword>
<accession>A0A372GHR9</accession>
<evidence type="ECO:0000313" key="3">
    <source>
        <dbReference type="EMBL" id="RFS84926.1"/>
    </source>
</evidence>
<keyword evidence="2" id="KW-0812">Transmembrane</keyword>
<evidence type="ECO:0000256" key="2">
    <source>
        <dbReference type="SAM" id="Phobius"/>
    </source>
</evidence>
<dbReference type="EMBL" id="QVNQ01000004">
    <property type="protein sequence ID" value="RFS84926.1"/>
    <property type="molecule type" value="Genomic_DNA"/>
</dbReference>
<keyword evidence="4" id="KW-1185">Reference proteome</keyword>
<protein>
    <submittedName>
        <fullName evidence="3">Uncharacterized protein</fullName>
    </submittedName>
</protein>
<keyword evidence="2" id="KW-1133">Transmembrane helix</keyword>
<evidence type="ECO:0000256" key="1">
    <source>
        <dbReference type="SAM" id="MobiDB-lite"/>
    </source>
</evidence>
<feature type="compositionally biased region" description="Basic and acidic residues" evidence="1">
    <location>
        <begin position="13"/>
        <end position="29"/>
    </location>
</feature>
<organism evidence="3 4">
    <name type="scientific">Actinomadura spongiicola</name>
    <dbReference type="NCBI Taxonomy" id="2303421"/>
    <lineage>
        <taxon>Bacteria</taxon>
        <taxon>Bacillati</taxon>
        <taxon>Actinomycetota</taxon>
        <taxon>Actinomycetes</taxon>
        <taxon>Streptosporangiales</taxon>
        <taxon>Thermomonosporaceae</taxon>
        <taxon>Actinomadura</taxon>
    </lineage>
</organism>
<dbReference type="RefSeq" id="WP_117400265.1">
    <property type="nucleotide sequence ID" value="NZ_QVNQ01000004.1"/>
</dbReference>
<dbReference type="Proteomes" id="UP000262882">
    <property type="component" value="Unassembled WGS sequence"/>
</dbReference>
<feature type="region of interest" description="Disordered" evidence="1">
    <location>
        <begin position="1"/>
        <end position="32"/>
    </location>
</feature>
<comment type="caution">
    <text evidence="3">The sequence shown here is derived from an EMBL/GenBank/DDBJ whole genome shotgun (WGS) entry which is preliminary data.</text>
</comment>